<evidence type="ECO:0000313" key="3">
    <source>
        <dbReference type="Proteomes" id="UP000823405"/>
    </source>
</evidence>
<comment type="caution">
    <text evidence="2">The sequence shown here is derived from an EMBL/GenBank/DDBJ whole genome shotgun (WGS) entry which is preliminary data.</text>
</comment>
<dbReference type="PANTHER" id="PTHR23025">
    <property type="entry name" value="TRIACYLGLYCEROL LIPASE"/>
    <property type="match status" value="1"/>
</dbReference>
<dbReference type="InterPro" id="IPR029058">
    <property type="entry name" value="AB_hydrolase_fold"/>
</dbReference>
<dbReference type="GO" id="GO:0019433">
    <property type="term" value="P:triglyceride catabolic process"/>
    <property type="evidence" value="ECO:0007669"/>
    <property type="project" value="TreeGrafter"/>
</dbReference>
<dbReference type="GO" id="GO:0004806">
    <property type="term" value="F:triacylglycerol lipase activity"/>
    <property type="evidence" value="ECO:0007669"/>
    <property type="project" value="TreeGrafter"/>
</dbReference>
<name>A0A9P6RJL0_9FUNG</name>
<proteinExistence type="predicted"/>
<reference evidence="2" key="1">
    <citation type="journal article" date="2020" name="Fungal Divers.">
        <title>Resolving the Mortierellaceae phylogeny through synthesis of multi-gene phylogenetics and phylogenomics.</title>
        <authorList>
            <person name="Vandepol N."/>
            <person name="Liber J."/>
            <person name="Desiro A."/>
            <person name="Na H."/>
            <person name="Kennedy M."/>
            <person name="Barry K."/>
            <person name="Grigoriev I.V."/>
            <person name="Miller A.N."/>
            <person name="O'Donnell K."/>
            <person name="Stajich J.E."/>
            <person name="Bonito G."/>
        </authorList>
    </citation>
    <scope>NUCLEOTIDE SEQUENCE</scope>
    <source>
        <strain evidence="2">NVP60</strain>
    </source>
</reference>
<accession>A0A9P6RJL0</accession>
<evidence type="ECO:0000259" key="1">
    <source>
        <dbReference type="Pfam" id="PF07859"/>
    </source>
</evidence>
<dbReference type="OrthoDB" id="5570009at2759"/>
<dbReference type="GO" id="GO:0004771">
    <property type="term" value="F:sterol ester esterase activity"/>
    <property type="evidence" value="ECO:0007669"/>
    <property type="project" value="TreeGrafter"/>
</dbReference>
<dbReference type="Gene3D" id="3.40.50.1820">
    <property type="entry name" value="alpha/beta hydrolase"/>
    <property type="match status" value="1"/>
</dbReference>
<feature type="domain" description="Alpha/beta hydrolase fold-3" evidence="1">
    <location>
        <begin position="223"/>
        <end position="477"/>
    </location>
</feature>
<dbReference type="Pfam" id="PF07859">
    <property type="entry name" value="Abhydrolase_3"/>
    <property type="match status" value="1"/>
</dbReference>
<dbReference type="SUPFAM" id="SSF53474">
    <property type="entry name" value="alpha/beta-Hydrolases"/>
    <property type="match status" value="1"/>
</dbReference>
<dbReference type="AlphaFoldDB" id="A0A9P6RJL0"/>
<organism evidence="2 3">
    <name type="scientific">Linnemannia gamsii</name>
    <dbReference type="NCBI Taxonomy" id="64522"/>
    <lineage>
        <taxon>Eukaryota</taxon>
        <taxon>Fungi</taxon>
        <taxon>Fungi incertae sedis</taxon>
        <taxon>Mucoromycota</taxon>
        <taxon>Mortierellomycotina</taxon>
        <taxon>Mortierellomycetes</taxon>
        <taxon>Mortierellales</taxon>
        <taxon>Mortierellaceae</taxon>
        <taxon>Linnemannia</taxon>
    </lineage>
</organism>
<gene>
    <name evidence="2" type="ORF">BGZ97_010451</name>
</gene>
<evidence type="ECO:0000313" key="2">
    <source>
        <dbReference type="EMBL" id="KAG0321772.1"/>
    </source>
</evidence>
<dbReference type="EMBL" id="JAAAIN010000054">
    <property type="protein sequence ID" value="KAG0321772.1"/>
    <property type="molecule type" value="Genomic_DNA"/>
</dbReference>
<sequence>MLGHIAGRPSPSWDKIQAIVVLLMSYVALRKVPAAGPRPFQKLHNLLKKYTPWQILIGALTTLYAAHHADLLLGLTPAEPEKKMFSRRYTPGYTRGLWILSALDAGFFTSQNIRPKILRDTMSAVFSVFYLFFPKRAVEKNNMMMKVITPTHMRHSWEKMLHPVIRLMTWVNAPRLGIRREIVVKLTKAGGYHSDSEVVVTIMFKGSEEEYARSETIILDIPGGGFVAMRPACHADYLMAWAGQTNVPIISIDYKKAPEFPFPYGLNECFDIYKMIVATKGACIGLKGGVQPRIALAGDSAGGTFAASVMNMIIEHRPVLPKPVGLLMVYPCMHVGLDFWISNSDLDVIEDEIERGHIPEDILKARPGRGDGMTLNSKAAFMDDQVLGSSFLRALMVMYIGGDTTLDLKSNYLVSPIYTPDHILAQYPRTYIITGEKDPLVDDSIIFMAKMRRAKRAAGADLESDTLRIVSGVSHAFMQMTGIVPEMKELVRVVGEELLDMVKIPNVIQSKEAWGDASVQSLKEEGKDESDLVQVNVRPATLSNPRQTSAAVLRWEQEYTRDAVTIYEHRRVAYLDQLGIDTHDDDSGHI</sequence>
<dbReference type="Proteomes" id="UP000823405">
    <property type="component" value="Unassembled WGS sequence"/>
</dbReference>
<keyword evidence="3" id="KW-1185">Reference proteome</keyword>
<dbReference type="PANTHER" id="PTHR23025:SF3">
    <property type="entry name" value="HORMONE-SENSITIVE LIPASE"/>
    <property type="match status" value="1"/>
</dbReference>
<dbReference type="InterPro" id="IPR013094">
    <property type="entry name" value="AB_hydrolase_3"/>
</dbReference>
<protein>
    <recommendedName>
        <fullName evidence="1">Alpha/beta hydrolase fold-3 domain-containing protein</fullName>
    </recommendedName>
</protein>
<dbReference type="GO" id="GO:0005829">
    <property type="term" value="C:cytosol"/>
    <property type="evidence" value="ECO:0007669"/>
    <property type="project" value="TreeGrafter"/>
</dbReference>